<dbReference type="PANTHER" id="PTHR23241">
    <property type="entry name" value="LATE EMBRYOGENESIS ABUNDANT PLANTS LEA-RELATED"/>
    <property type="match status" value="1"/>
</dbReference>
<evidence type="ECO:0000256" key="3">
    <source>
        <dbReference type="ARBA" id="ARBA00022989"/>
    </source>
</evidence>
<feature type="domain" description="TMEM205-like" evidence="6">
    <location>
        <begin position="26"/>
        <end position="131"/>
    </location>
</feature>
<dbReference type="Pfam" id="PF13664">
    <property type="entry name" value="DUF4149"/>
    <property type="match status" value="1"/>
</dbReference>
<comment type="subcellular location">
    <subcellularLocation>
        <location evidence="1">Membrane</location>
    </subcellularLocation>
</comment>
<sequence length="187" mass="20595">MSMIYPTSVSLSMIGGLFNGRSAHLLAFAYSFGLNTWQTFAGGILAYKALPRINFRNLQNKIFPIYFLTNSIAAAVMLGSQVYRHPLKQSIFTLSSPESFQAVSLGLNLAFYVLNALWIGPLTTKVMFQRAKLEKEEGKSYSDDGISEEMKVLNSSFSKLHGVSSLLNLGALIVTTVHGLWIANYGL</sequence>
<feature type="transmembrane region" description="Helical" evidence="5">
    <location>
        <begin position="62"/>
        <end position="83"/>
    </location>
</feature>
<keyword evidence="3 5" id="KW-1133">Transmembrane helix</keyword>
<evidence type="ECO:0000313" key="7">
    <source>
        <dbReference type="EMBL" id="CED84996.1"/>
    </source>
</evidence>
<evidence type="ECO:0000256" key="1">
    <source>
        <dbReference type="ARBA" id="ARBA00004370"/>
    </source>
</evidence>
<organism evidence="7">
    <name type="scientific">Phaffia rhodozyma</name>
    <name type="common">Yeast</name>
    <name type="synonym">Xanthophyllomyces dendrorhous</name>
    <dbReference type="NCBI Taxonomy" id="264483"/>
    <lineage>
        <taxon>Eukaryota</taxon>
        <taxon>Fungi</taxon>
        <taxon>Dikarya</taxon>
        <taxon>Basidiomycota</taxon>
        <taxon>Agaricomycotina</taxon>
        <taxon>Tremellomycetes</taxon>
        <taxon>Cystofilobasidiales</taxon>
        <taxon>Mrakiaceae</taxon>
        <taxon>Phaffia</taxon>
    </lineage>
</organism>
<evidence type="ECO:0000256" key="2">
    <source>
        <dbReference type="ARBA" id="ARBA00022692"/>
    </source>
</evidence>
<dbReference type="AlphaFoldDB" id="A0A0F7SU50"/>
<protein>
    <submittedName>
        <fullName evidence="7">Uncharacterized conserved protein</fullName>
    </submittedName>
</protein>
<keyword evidence="4 5" id="KW-0472">Membrane</keyword>
<proteinExistence type="predicted"/>
<feature type="transmembrane region" description="Helical" evidence="5">
    <location>
        <begin position="27"/>
        <end position="50"/>
    </location>
</feature>
<evidence type="ECO:0000259" key="6">
    <source>
        <dbReference type="Pfam" id="PF13664"/>
    </source>
</evidence>
<feature type="transmembrane region" description="Helical" evidence="5">
    <location>
        <begin position="160"/>
        <end position="183"/>
    </location>
</feature>
<dbReference type="PANTHER" id="PTHR23241:SF102">
    <property type="entry name" value="LD23009P"/>
    <property type="match status" value="1"/>
</dbReference>
<accession>A0A0F7SU50</accession>
<reference evidence="7" key="1">
    <citation type="submission" date="2014-08" db="EMBL/GenBank/DDBJ databases">
        <authorList>
            <person name="Sharma Rahul"/>
            <person name="Thines Marco"/>
        </authorList>
    </citation>
    <scope>NUCLEOTIDE SEQUENCE</scope>
</reference>
<dbReference type="InterPro" id="IPR053009">
    <property type="entry name" value="Xanthocillin_Biosynth-Assoc"/>
</dbReference>
<name>A0A0F7SU50_PHARH</name>
<evidence type="ECO:0000256" key="5">
    <source>
        <dbReference type="SAM" id="Phobius"/>
    </source>
</evidence>
<evidence type="ECO:0000256" key="4">
    <source>
        <dbReference type="ARBA" id="ARBA00023136"/>
    </source>
</evidence>
<feature type="transmembrane region" description="Helical" evidence="5">
    <location>
        <begin position="103"/>
        <end position="122"/>
    </location>
</feature>
<keyword evidence="2 5" id="KW-0812">Transmembrane</keyword>
<dbReference type="EMBL" id="LN483332">
    <property type="protein sequence ID" value="CED84996.1"/>
    <property type="molecule type" value="Genomic_DNA"/>
</dbReference>
<dbReference type="GO" id="GO:0016020">
    <property type="term" value="C:membrane"/>
    <property type="evidence" value="ECO:0007669"/>
    <property type="project" value="UniProtKB-SubCell"/>
</dbReference>
<dbReference type="InterPro" id="IPR025423">
    <property type="entry name" value="TMEM205-like"/>
</dbReference>